<comment type="subcellular location">
    <subcellularLocation>
        <location evidence="1">Mitochondrion inner membrane</location>
        <topology evidence="1">Single-pass membrane protein</topology>
    </subcellularLocation>
</comment>
<dbReference type="InParanoid" id="A0A5F9D4R5"/>
<dbReference type="Gene3D" id="4.10.51.10">
    <property type="entry name" value="Cytochrome C Oxidase, chain K"/>
    <property type="match status" value="1"/>
</dbReference>
<evidence type="ECO:0000256" key="8">
    <source>
        <dbReference type="ARBA" id="ARBA00023128"/>
    </source>
</evidence>
<organism evidence="12 13">
    <name type="scientific">Oryctolagus cuniculus</name>
    <name type="common">Rabbit</name>
    <dbReference type="NCBI Taxonomy" id="9986"/>
    <lineage>
        <taxon>Eukaryota</taxon>
        <taxon>Metazoa</taxon>
        <taxon>Chordata</taxon>
        <taxon>Craniata</taxon>
        <taxon>Vertebrata</taxon>
        <taxon>Euteleostomi</taxon>
        <taxon>Mammalia</taxon>
        <taxon>Eutheria</taxon>
        <taxon>Euarchontoglires</taxon>
        <taxon>Glires</taxon>
        <taxon>Lagomorpha</taxon>
        <taxon>Leporidae</taxon>
        <taxon>Oryctolagus</taxon>
    </lineage>
</organism>
<evidence type="ECO:0000256" key="6">
    <source>
        <dbReference type="ARBA" id="ARBA00022946"/>
    </source>
</evidence>
<dbReference type="GeneTree" id="ENSGT00940000169795"/>
<reference evidence="12 13" key="1">
    <citation type="journal article" date="2011" name="Nature">
        <title>A high-resolution map of human evolutionary constraint using 29 mammals.</title>
        <authorList>
            <person name="Lindblad-Toh K."/>
            <person name="Garber M."/>
            <person name="Zuk O."/>
            <person name="Lin M.F."/>
            <person name="Parker B.J."/>
            <person name="Washietl S."/>
            <person name="Kheradpour P."/>
            <person name="Ernst J."/>
            <person name="Jordan G."/>
            <person name="Mauceli E."/>
            <person name="Ward L.D."/>
            <person name="Lowe C.B."/>
            <person name="Holloway A.K."/>
            <person name="Clamp M."/>
            <person name="Gnerre S."/>
            <person name="Alfoldi J."/>
            <person name="Beal K."/>
            <person name="Chang J."/>
            <person name="Clawson H."/>
            <person name="Cuff J."/>
            <person name="Di Palma F."/>
            <person name="Fitzgerald S."/>
            <person name="Flicek P."/>
            <person name="Guttman M."/>
            <person name="Hubisz M.J."/>
            <person name="Jaffe D.B."/>
            <person name="Jungreis I."/>
            <person name="Kent W.J."/>
            <person name="Kostka D."/>
            <person name="Lara M."/>
            <person name="Martins A.L."/>
            <person name="Massingham T."/>
            <person name="Moltke I."/>
            <person name="Raney B.J."/>
            <person name="Rasmussen M.D."/>
            <person name="Robinson J."/>
            <person name="Stark A."/>
            <person name="Vilella A.J."/>
            <person name="Wen J."/>
            <person name="Xie X."/>
            <person name="Zody M.C."/>
            <person name="Baldwin J."/>
            <person name="Bloom T."/>
            <person name="Chin C.W."/>
            <person name="Heiman D."/>
            <person name="Nicol R."/>
            <person name="Nusbaum C."/>
            <person name="Young S."/>
            <person name="Wilkinson J."/>
            <person name="Worley K.C."/>
            <person name="Kovar C.L."/>
            <person name="Muzny D.M."/>
            <person name="Gibbs R.A."/>
            <person name="Cree A."/>
            <person name="Dihn H.H."/>
            <person name="Fowler G."/>
            <person name="Jhangiani S."/>
            <person name="Joshi V."/>
            <person name="Lee S."/>
            <person name="Lewis L.R."/>
            <person name="Nazareth L.V."/>
            <person name="Okwuonu G."/>
            <person name="Santibanez J."/>
            <person name="Warren W.C."/>
            <person name="Mardis E.R."/>
            <person name="Weinstock G.M."/>
            <person name="Wilson R.K."/>
            <person name="Delehaunty K."/>
            <person name="Dooling D."/>
            <person name="Fronik C."/>
            <person name="Fulton L."/>
            <person name="Fulton B."/>
            <person name="Graves T."/>
            <person name="Minx P."/>
            <person name="Sodergren E."/>
            <person name="Birney E."/>
            <person name="Margulies E.H."/>
            <person name="Herrero J."/>
            <person name="Green E.D."/>
            <person name="Haussler D."/>
            <person name="Siepel A."/>
            <person name="Goldman N."/>
            <person name="Pollard K.S."/>
            <person name="Pedersen J.S."/>
            <person name="Lander E.S."/>
            <person name="Kellis M."/>
        </authorList>
    </citation>
    <scope>NUCLEOTIDE SEQUENCE [LARGE SCALE GENOMIC DNA]</scope>
    <source>
        <strain evidence="12 13">Thorbecke inbred</strain>
    </source>
</reference>
<keyword evidence="13" id="KW-1185">Reference proteome</keyword>
<protein>
    <recommendedName>
        <fullName evidence="10">Cytochrome c oxidase subunit 7B, mitochondrial</fullName>
    </recommendedName>
    <alternativeName>
        <fullName evidence="11">Cytochrome c oxidase polypeptide VIIb</fullName>
    </alternativeName>
</protein>
<keyword evidence="6" id="KW-0809">Transit peptide</keyword>
<dbReference type="PANTHER" id="PTHR16716:SF0">
    <property type="entry name" value="CYTOCHROME C OXIDASE SUBUNIT 7B, MITOCHONDRIAL"/>
    <property type="match status" value="1"/>
</dbReference>
<dbReference type="Ensembl" id="ENSOCUT00000053512.1">
    <property type="protein sequence ID" value="ENSOCUP00000041152.1"/>
    <property type="gene ID" value="ENSOCUG00000035926.1"/>
</dbReference>
<evidence type="ECO:0000256" key="2">
    <source>
        <dbReference type="ARBA" id="ARBA00004673"/>
    </source>
</evidence>
<sequence length="59" mass="6720">MFPMVRNALSHLQVQIIQQTTTKQSHQKHTLDFHDKYGNVVLTDGATFCVGDFKLVCID</sequence>
<keyword evidence="5" id="KW-0999">Mitochondrion inner membrane</keyword>
<evidence type="ECO:0000256" key="1">
    <source>
        <dbReference type="ARBA" id="ARBA00004434"/>
    </source>
</evidence>
<dbReference type="AlphaFoldDB" id="A0A5F9D4R5"/>
<comment type="similarity">
    <text evidence="3">Belongs to the cytochrome c oxidase VIIb family.</text>
</comment>
<dbReference type="GO" id="GO:0006123">
    <property type="term" value="P:mitochondrial electron transport, cytochrome c to oxygen"/>
    <property type="evidence" value="ECO:0007669"/>
    <property type="project" value="InterPro"/>
</dbReference>
<evidence type="ECO:0000256" key="4">
    <source>
        <dbReference type="ARBA" id="ARBA00022692"/>
    </source>
</evidence>
<dbReference type="InterPro" id="IPR023272">
    <property type="entry name" value="Cyt_c_oxidase_suVIIB_dom_sf"/>
</dbReference>
<evidence type="ECO:0000256" key="10">
    <source>
        <dbReference type="ARBA" id="ARBA00040623"/>
    </source>
</evidence>
<reference evidence="12" key="3">
    <citation type="submission" date="2025-09" db="UniProtKB">
        <authorList>
            <consortium name="Ensembl"/>
        </authorList>
    </citation>
    <scope>IDENTIFICATION</scope>
    <source>
        <strain evidence="12">Thorbecke</strain>
    </source>
</reference>
<dbReference type="Proteomes" id="UP000001811">
    <property type="component" value="Chromosome 15"/>
</dbReference>
<keyword evidence="8" id="KW-0496">Mitochondrion</keyword>
<proteinExistence type="inferred from homology"/>
<accession>A0A5F9D4R5</accession>
<dbReference type="PANTHER" id="PTHR16716">
    <property type="entry name" value="CYTOCHROME C OXIDASE SUBUNIT 7B, MITOCHONDRIAL"/>
    <property type="match status" value="1"/>
</dbReference>
<evidence type="ECO:0000256" key="11">
    <source>
        <dbReference type="ARBA" id="ARBA00041642"/>
    </source>
</evidence>
<keyword evidence="4" id="KW-0812">Transmembrane</keyword>
<comment type="pathway">
    <text evidence="2">Energy metabolism; oxidative phosphorylation.</text>
</comment>
<dbReference type="Pfam" id="PF05392">
    <property type="entry name" value="COX7B"/>
    <property type="match status" value="1"/>
</dbReference>
<dbReference type="GO" id="GO:0045277">
    <property type="term" value="C:respiratory chain complex IV"/>
    <property type="evidence" value="ECO:0007669"/>
    <property type="project" value="TreeGrafter"/>
</dbReference>
<keyword evidence="7" id="KW-1133">Transmembrane helix</keyword>
<dbReference type="EMBL" id="AAGW02045479">
    <property type="status" value="NOT_ANNOTATED_CDS"/>
    <property type="molecule type" value="Genomic_DNA"/>
</dbReference>
<keyword evidence="9" id="KW-0472">Membrane</keyword>
<reference evidence="12" key="2">
    <citation type="submission" date="2025-08" db="UniProtKB">
        <authorList>
            <consortium name="Ensembl"/>
        </authorList>
    </citation>
    <scope>IDENTIFICATION</scope>
    <source>
        <strain evidence="12">Thorbecke</strain>
    </source>
</reference>
<dbReference type="GO" id="GO:0005743">
    <property type="term" value="C:mitochondrial inner membrane"/>
    <property type="evidence" value="ECO:0007669"/>
    <property type="project" value="UniProtKB-SubCell"/>
</dbReference>
<dbReference type="InterPro" id="IPR008433">
    <property type="entry name" value="Cyt_c_oxidase_suVIIB"/>
</dbReference>
<evidence type="ECO:0000256" key="9">
    <source>
        <dbReference type="ARBA" id="ARBA00023136"/>
    </source>
</evidence>
<evidence type="ECO:0000256" key="3">
    <source>
        <dbReference type="ARBA" id="ARBA00007351"/>
    </source>
</evidence>
<evidence type="ECO:0000256" key="7">
    <source>
        <dbReference type="ARBA" id="ARBA00022989"/>
    </source>
</evidence>
<evidence type="ECO:0000313" key="12">
    <source>
        <dbReference type="Ensembl" id="ENSOCUP00000041152.1"/>
    </source>
</evidence>
<evidence type="ECO:0000313" key="13">
    <source>
        <dbReference type="Proteomes" id="UP000001811"/>
    </source>
</evidence>
<name>A0A5F9D4R5_RABIT</name>
<dbReference type="UniPathway" id="UPA00705"/>
<dbReference type="STRING" id="9986.ENSOCUP00000041152"/>
<evidence type="ECO:0000256" key="5">
    <source>
        <dbReference type="ARBA" id="ARBA00022792"/>
    </source>
</evidence>
<dbReference type="SUPFAM" id="SSF81423">
    <property type="entry name" value="Mitochondrial cytochrome c oxidase subunit VIIb"/>
    <property type="match status" value="1"/>
</dbReference>